<evidence type="ECO:0000256" key="7">
    <source>
        <dbReference type="ARBA" id="ARBA00022703"/>
    </source>
</evidence>
<evidence type="ECO:0000256" key="6">
    <source>
        <dbReference type="ARBA" id="ARBA00022692"/>
    </source>
</evidence>
<dbReference type="PANTHER" id="PTHR11802">
    <property type="entry name" value="SERINE PROTEASE FAMILY S10 SERINE CARBOXYPEPTIDASE"/>
    <property type="match status" value="1"/>
</dbReference>
<keyword evidence="13" id="KW-0325">Glycoprotein</keyword>
<keyword evidence="6 20" id="KW-0812">Transmembrane</keyword>
<accession>A0A4S4LZN8</accession>
<feature type="region of interest" description="Disordered" evidence="19">
    <location>
        <begin position="551"/>
        <end position="590"/>
    </location>
</feature>
<dbReference type="Pfam" id="PF08287">
    <property type="entry name" value="DASH_Spc19"/>
    <property type="match status" value="1"/>
</dbReference>
<evidence type="ECO:0000256" key="5">
    <source>
        <dbReference type="ARBA" id="ARBA00022670"/>
    </source>
</evidence>
<proteinExistence type="inferred from homology"/>
<evidence type="ECO:0000256" key="19">
    <source>
        <dbReference type="SAM" id="MobiDB-lite"/>
    </source>
</evidence>
<keyword evidence="5" id="KW-0645">Protease</keyword>
<evidence type="ECO:0000256" key="20">
    <source>
        <dbReference type="SAM" id="Phobius"/>
    </source>
</evidence>
<evidence type="ECO:0000256" key="16">
    <source>
        <dbReference type="ARBA" id="ARBA00040403"/>
    </source>
</evidence>
<dbReference type="AlphaFoldDB" id="A0A4S4LZN8"/>
<keyword evidence="9" id="KW-0378">Hydrolase</keyword>
<dbReference type="GO" id="GO:0042729">
    <property type="term" value="C:DASH complex"/>
    <property type="evidence" value="ECO:0007669"/>
    <property type="project" value="InterPro"/>
</dbReference>
<evidence type="ECO:0000256" key="1">
    <source>
        <dbReference type="ARBA" id="ARBA00001003"/>
    </source>
</evidence>
<name>A0A4S4LZN8_9AGAM</name>
<feature type="chain" id="PRO_5020451021" description="Pheromone-processing carboxypeptidase KEX1" evidence="21">
    <location>
        <begin position="26"/>
        <end position="868"/>
    </location>
</feature>
<organism evidence="22 23">
    <name type="scientific">Bondarzewia mesenterica</name>
    <dbReference type="NCBI Taxonomy" id="1095465"/>
    <lineage>
        <taxon>Eukaryota</taxon>
        <taxon>Fungi</taxon>
        <taxon>Dikarya</taxon>
        <taxon>Basidiomycota</taxon>
        <taxon>Agaricomycotina</taxon>
        <taxon>Agaricomycetes</taxon>
        <taxon>Russulales</taxon>
        <taxon>Bondarzewiaceae</taxon>
        <taxon>Bondarzewia</taxon>
    </lineage>
</organism>
<dbReference type="SUPFAM" id="SSF53474">
    <property type="entry name" value="alpha/beta-Hydrolases"/>
    <property type="match status" value="1"/>
</dbReference>
<feature type="region of interest" description="Disordered" evidence="19">
    <location>
        <begin position="812"/>
        <end position="831"/>
    </location>
</feature>
<dbReference type="InterPro" id="IPR013251">
    <property type="entry name" value="DASH_Spc19"/>
</dbReference>
<gene>
    <name evidence="22" type="ORF">EW146_g2731</name>
</gene>
<evidence type="ECO:0000256" key="21">
    <source>
        <dbReference type="SAM" id="SignalP"/>
    </source>
</evidence>
<dbReference type="Gene3D" id="3.40.50.1820">
    <property type="entry name" value="alpha/beta hydrolase"/>
    <property type="match status" value="1"/>
</dbReference>
<dbReference type="InterPro" id="IPR001563">
    <property type="entry name" value="Peptidase_S10"/>
</dbReference>
<keyword evidence="11" id="KW-0333">Golgi apparatus</keyword>
<comment type="caution">
    <text evidence="22">The sequence shown here is derived from an EMBL/GenBank/DDBJ whole genome shotgun (WGS) entry which is preliminary data.</text>
</comment>
<keyword evidence="23" id="KW-1185">Reference proteome</keyword>
<evidence type="ECO:0000313" key="22">
    <source>
        <dbReference type="EMBL" id="THH18196.1"/>
    </source>
</evidence>
<feature type="compositionally biased region" description="Low complexity" evidence="19">
    <location>
        <begin position="812"/>
        <end position="824"/>
    </location>
</feature>
<dbReference type="PRINTS" id="PR00724">
    <property type="entry name" value="CRBOXYPTASEC"/>
</dbReference>
<dbReference type="InterPro" id="IPR029058">
    <property type="entry name" value="AB_hydrolase_fold"/>
</dbReference>
<evidence type="ECO:0000256" key="17">
    <source>
        <dbReference type="ARBA" id="ARBA00040628"/>
    </source>
</evidence>
<evidence type="ECO:0000256" key="10">
    <source>
        <dbReference type="ARBA" id="ARBA00022989"/>
    </source>
</evidence>
<dbReference type="GO" id="GO:0005802">
    <property type="term" value="C:trans-Golgi network"/>
    <property type="evidence" value="ECO:0007669"/>
    <property type="project" value="TreeGrafter"/>
</dbReference>
<keyword evidence="7" id="KW-0053">Apoptosis</keyword>
<evidence type="ECO:0000313" key="23">
    <source>
        <dbReference type="Proteomes" id="UP000310158"/>
    </source>
</evidence>
<dbReference type="OrthoDB" id="443318at2759"/>
<comment type="catalytic activity">
    <reaction evidence="1">
        <text>Preferential release of a C-terminal arginine or lysine residue.</text>
        <dbReference type="EC" id="3.4.16.6"/>
    </reaction>
</comment>
<evidence type="ECO:0000256" key="18">
    <source>
        <dbReference type="ARBA" id="ARBA00042717"/>
    </source>
</evidence>
<dbReference type="EC" id="3.4.16.6" evidence="15"/>
<keyword evidence="12 20" id="KW-0472">Membrane</keyword>
<evidence type="ECO:0000256" key="2">
    <source>
        <dbReference type="ARBA" id="ARBA00004393"/>
    </source>
</evidence>
<dbReference type="Proteomes" id="UP000310158">
    <property type="component" value="Unassembled WGS sequence"/>
</dbReference>
<keyword evidence="10 20" id="KW-1133">Transmembrane helix</keyword>
<dbReference type="GO" id="GO:0006915">
    <property type="term" value="P:apoptotic process"/>
    <property type="evidence" value="ECO:0007669"/>
    <property type="project" value="UniProtKB-KW"/>
</dbReference>
<dbReference type="GO" id="GO:0008608">
    <property type="term" value="P:attachment of spindle microtubules to kinetochore"/>
    <property type="evidence" value="ECO:0007669"/>
    <property type="project" value="InterPro"/>
</dbReference>
<evidence type="ECO:0000256" key="14">
    <source>
        <dbReference type="ARBA" id="ARBA00037042"/>
    </source>
</evidence>
<evidence type="ECO:0000256" key="11">
    <source>
        <dbReference type="ARBA" id="ARBA00023034"/>
    </source>
</evidence>
<comment type="function">
    <text evidence="14">Protease with a carboxypeptidase B-like function involved in the C-terminal processing of the lysine and arginine residues from protein precursors. Promotes cell fusion and is involved in the programmed cell death.</text>
</comment>
<reference evidence="22 23" key="1">
    <citation type="submission" date="2019-02" db="EMBL/GenBank/DDBJ databases">
        <title>Genome sequencing of the rare red list fungi Bondarzewia mesenterica.</title>
        <authorList>
            <person name="Buettner E."/>
            <person name="Kellner H."/>
        </authorList>
    </citation>
    <scope>NUCLEOTIDE SEQUENCE [LARGE SCALE GENOMIC DNA]</scope>
    <source>
        <strain evidence="22 23">DSM 108281</strain>
    </source>
</reference>
<dbReference type="FunFam" id="3.40.50.1820:FF:000121">
    <property type="entry name" value="Carboxypeptidase D"/>
    <property type="match status" value="1"/>
</dbReference>
<feature type="transmembrane region" description="Helical" evidence="20">
    <location>
        <begin position="512"/>
        <end position="536"/>
    </location>
</feature>
<evidence type="ECO:0000256" key="9">
    <source>
        <dbReference type="ARBA" id="ARBA00022801"/>
    </source>
</evidence>
<dbReference type="GO" id="GO:0006508">
    <property type="term" value="P:proteolysis"/>
    <property type="evidence" value="ECO:0007669"/>
    <property type="project" value="UniProtKB-KW"/>
</dbReference>
<dbReference type="Pfam" id="PF00450">
    <property type="entry name" value="Peptidase_S10"/>
    <property type="match status" value="1"/>
</dbReference>
<evidence type="ECO:0000256" key="13">
    <source>
        <dbReference type="ARBA" id="ARBA00023180"/>
    </source>
</evidence>
<protein>
    <recommendedName>
        <fullName evidence="17">Pheromone-processing carboxypeptidase KEX1</fullName>
        <ecNumber evidence="15">3.4.16.6</ecNumber>
    </recommendedName>
    <alternativeName>
        <fullName evidence="18">Carboxypeptidase D</fullName>
    </alternativeName>
    <alternativeName>
        <fullName evidence="16">Pheromone-processing carboxypeptidase kex1</fullName>
    </alternativeName>
</protein>
<evidence type="ECO:0000256" key="15">
    <source>
        <dbReference type="ARBA" id="ARBA00038895"/>
    </source>
</evidence>
<evidence type="ECO:0000256" key="12">
    <source>
        <dbReference type="ARBA" id="ARBA00023136"/>
    </source>
</evidence>
<comment type="subcellular location">
    <subcellularLocation>
        <location evidence="2">Golgi apparatus</location>
        <location evidence="2">trans-Golgi network membrane</location>
        <topology evidence="2">Single-pass type I membrane protein</topology>
    </subcellularLocation>
</comment>
<comment type="similarity">
    <text evidence="3">Belongs to the peptidase S10 family.</text>
</comment>
<keyword evidence="8 21" id="KW-0732">Signal</keyword>
<dbReference type="EMBL" id="SGPL01000083">
    <property type="protein sequence ID" value="THH18196.1"/>
    <property type="molecule type" value="Genomic_DNA"/>
</dbReference>
<keyword evidence="4" id="KW-0121">Carboxypeptidase</keyword>
<dbReference type="GO" id="GO:0005876">
    <property type="term" value="C:spindle microtubule"/>
    <property type="evidence" value="ECO:0007669"/>
    <property type="project" value="InterPro"/>
</dbReference>
<dbReference type="GO" id="GO:0004185">
    <property type="term" value="F:serine-type carboxypeptidase activity"/>
    <property type="evidence" value="ECO:0007669"/>
    <property type="project" value="UniProtKB-EC"/>
</dbReference>
<evidence type="ECO:0000256" key="8">
    <source>
        <dbReference type="ARBA" id="ARBA00022729"/>
    </source>
</evidence>
<feature type="signal peptide" evidence="21">
    <location>
        <begin position="1"/>
        <end position="25"/>
    </location>
</feature>
<dbReference type="PANTHER" id="PTHR11802:SF190">
    <property type="entry name" value="PHEROMONE-PROCESSING CARBOXYPEPTIDASE KEX1"/>
    <property type="match status" value="1"/>
</dbReference>
<evidence type="ECO:0000256" key="4">
    <source>
        <dbReference type="ARBA" id="ARBA00022645"/>
    </source>
</evidence>
<evidence type="ECO:0000256" key="3">
    <source>
        <dbReference type="ARBA" id="ARBA00009431"/>
    </source>
</evidence>
<sequence>MHRSRYSRVLCALLSGLLYAPFAHAAPTDIPSAASFYVPNLPDLHQNEAHPLHIFAGHLSADPDVASLPATAVTAHLYFVLVKARRTADRERILFWFNASCSSFDGLMMEIGPWRVDGKGGLKTVEGGWEEYTTVVYVDQPAGTGFSYTSTDRYVHELDEASQQFIEFLRNFYIIFPEYKRMDTYIGGESFAGQYIPYFSDAVLKSNLNVPLRGAAIGNGWIDARRQYPSFLDYAVKHGIIEENSENYEKGKKAVDECNAALKNIEDEPINVNVCEQVMGVVSEVRNRNVDGRDVCMNIYDVRLNDDQPACGMNWPPDLKNITTYLRRQDVVGALHAQAKSESWTECQTRIHRELRLRNSPSSITVLPRVLEKIPVMIFAGDQDFICNYIGLESMIQAMTWNGETGLGKVETQTWTVGGQPAGTWVSSRNLTYTKIFNASHMVGFDVPHVSHDMILRFMGVNFSAITDGSARIPSSVGDDSKPAFIDDALPAASTPVPVSKTPEQDKAMWEAYYNAGSAAVILVIICIALAVFFWYRVRRRRLRGLPVSANDEEESIPLTQSGPAHDGNDGIDETNGFRGRMGKGKERAEEAPAIFDVGDSDEDEPKSARGVCANVQGNLSTRGIDNVESGCESTSCKNSFNMTNQYLAADSAIRDDNEGELKGPALGLVNAPKSASLRQPEIYVTRRDSAPEANASDDNPGSLYVLGLDLEILFLQEVRNCIAEMLRQYAVRICASAFSLWKTVVKRCILTEIHRVFLLVDEGTVRKYKADLRDEIEPQINELITRAEKGLKGLLKKESLLQVRVEAAQSRSTSRAGSGTTTSNKLEYRRHQMLTKQRERLEEELRQLESEVLTLASASYFFPRPSE</sequence>